<evidence type="ECO:0000313" key="3">
    <source>
        <dbReference type="EMBL" id="QBG34481.1"/>
    </source>
</evidence>
<name>A0A4P6P0N0_9GAMM</name>
<dbReference type="KEGG" id="lsd:EMK97_01375"/>
<accession>A0A4P6P0N0</accession>
<dbReference type="GO" id="GO:0043164">
    <property type="term" value="P:Gram-negative-bacterium-type cell wall biogenesis"/>
    <property type="evidence" value="ECO:0007669"/>
    <property type="project" value="TreeGrafter"/>
</dbReference>
<dbReference type="InterPro" id="IPR003848">
    <property type="entry name" value="DUF218"/>
</dbReference>
<feature type="transmembrane region" description="Helical" evidence="1">
    <location>
        <begin position="37"/>
        <end position="57"/>
    </location>
</feature>
<dbReference type="GO" id="GO:0005886">
    <property type="term" value="C:plasma membrane"/>
    <property type="evidence" value="ECO:0007669"/>
    <property type="project" value="TreeGrafter"/>
</dbReference>
<dbReference type="EMBL" id="CP034759">
    <property type="protein sequence ID" value="QBG34481.1"/>
    <property type="molecule type" value="Genomic_DNA"/>
</dbReference>
<keyword evidence="1" id="KW-0812">Transmembrane</keyword>
<dbReference type="GO" id="GO:0000270">
    <property type="term" value="P:peptidoglycan metabolic process"/>
    <property type="evidence" value="ECO:0007669"/>
    <property type="project" value="TreeGrafter"/>
</dbReference>
<keyword evidence="1" id="KW-0472">Membrane</keyword>
<feature type="domain" description="DUF218" evidence="2">
    <location>
        <begin position="80"/>
        <end position="243"/>
    </location>
</feature>
<reference evidence="3 4" key="1">
    <citation type="submission" date="2018-12" db="EMBL/GenBank/DDBJ databases">
        <title>Complete genome of Litorilituus sediminis.</title>
        <authorList>
            <person name="Liu A."/>
            <person name="Rong J."/>
        </authorList>
    </citation>
    <scope>NUCLEOTIDE SEQUENCE [LARGE SCALE GENOMIC DNA]</scope>
    <source>
        <strain evidence="3 4">JCM 17549</strain>
    </source>
</reference>
<organism evidence="3 4">
    <name type="scientific">Litorilituus sediminis</name>
    <dbReference type="NCBI Taxonomy" id="718192"/>
    <lineage>
        <taxon>Bacteria</taxon>
        <taxon>Pseudomonadati</taxon>
        <taxon>Pseudomonadota</taxon>
        <taxon>Gammaproteobacteria</taxon>
        <taxon>Alteromonadales</taxon>
        <taxon>Colwelliaceae</taxon>
        <taxon>Litorilituus</taxon>
    </lineage>
</organism>
<dbReference type="Proteomes" id="UP000290244">
    <property type="component" value="Chromosome"/>
</dbReference>
<evidence type="ECO:0000256" key="1">
    <source>
        <dbReference type="SAM" id="Phobius"/>
    </source>
</evidence>
<keyword evidence="4" id="KW-1185">Reference proteome</keyword>
<dbReference type="PANTHER" id="PTHR30336:SF4">
    <property type="entry name" value="ENVELOPE BIOGENESIS FACTOR ELYC"/>
    <property type="match status" value="1"/>
</dbReference>
<protein>
    <recommendedName>
        <fullName evidence="2">DUF218 domain-containing protein</fullName>
    </recommendedName>
</protein>
<gene>
    <name evidence="3" type="ORF">EMK97_01375</name>
</gene>
<dbReference type="CDD" id="cd06259">
    <property type="entry name" value="YdcF-like"/>
    <property type="match status" value="1"/>
</dbReference>
<dbReference type="PANTHER" id="PTHR30336">
    <property type="entry name" value="INNER MEMBRANE PROTEIN, PROBABLE PERMEASE"/>
    <property type="match status" value="1"/>
</dbReference>
<dbReference type="Pfam" id="PF02698">
    <property type="entry name" value="DUF218"/>
    <property type="match status" value="1"/>
</dbReference>
<proteinExistence type="predicted"/>
<evidence type="ECO:0000259" key="2">
    <source>
        <dbReference type="Pfam" id="PF02698"/>
    </source>
</evidence>
<dbReference type="InterPro" id="IPR051599">
    <property type="entry name" value="Cell_Envelope_Assoc"/>
</dbReference>
<dbReference type="AlphaFoldDB" id="A0A4P6P0N0"/>
<feature type="transmembrane region" description="Helical" evidence="1">
    <location>
        <begin position="12"/>
        <end position="30"/>
    </location>
</feature>
<evidence type="ECO:0000313" key="4">
    <source>
        <dbReference type="Proteomes" id="UP000290244"/>
    </source>
</evidence>
<keyword evidence="1" id="KW-1133">Transmembrane helix</keyword>
<dbReference type="OrthoDB" id="9809813at2"/>
<sequence length="254" mass="28581">MDLFLLKKVITVIIMPINIVILLLVAALIFKGKNNKASFRCLLFAIIILLLGSLAPISDRFMYVLESQHPVYEKSNKKIDYIIVLGCRHTSTQNLPATNELASCSLQRMVEALRIYNLHPEARIITSGYSAADTVSNAEKVKQALVMLGVPEHKVINENFPKDTEEEAQLISPRVQDTNAILVTNADHMPRALGYFNAQGVYPIPAPTGHWVKNIDGEKSWAYYIPSSRKLNQTTIAWYESLGLIVQWLKDLFN</sequence>